<name>A0A165DEK2_EXIGL</name>
<evidence type="ECO:0000313" key="2">
    <source>
        <dbReference type="Proteomes" id="UP000077266"/>
    </source>
</evidence>
<organism evidence="1 2">
    <name type="scientific">Exidia glandulosa HHB12029</name>
    <dbReference type="NCBI Taxonomy" id="1314781"/>
    <lineage>
        <taxon>Eukaryota</taxon>
        <taxon>Fungi</taxon>
        <taxon>Dikarya</taxon>
        <taxon>Basidiomycota</taxon>
        <taxon>Agaricomycotina</taxon>
        <taxon>Agaricomycetes</taxon>
        <taxon>Auriculariales</taxon>
        <taxon>Exidiaceae</taxon>
        <taxon>Exidia</taxon>
    </lineage>
</organism>
<keyword evidence="2" id="KW-1185">Reference proteome</keyword>
<proteinExistence type="predicted"/>
<gene>
    <name evidence="1" type="ORF">EXIGLDRAFT_776617</name>
</gene>
<evidence type="ECO:0000313" key="1">
    <source>
        <dbReference type="EMBL" id="KZV84364.1"/>
    </source>
</evidence>
<dbReference type="EMBL" id="KV426228">
    <property type="protein sequence ID" value="KZV84364.1"/>
    <property type="molecule type" value="Genomic_DNA"/>
</dbReference>
<reference evidence="1 2" key="1">
    <citation type="journal article" date="2016" name="Mol. Biol. Evol.">
        <title>Comparative Genomics of Early-Diverging Mushroom-Forming Fungi Provides Insights into the Origins of Lignocellulose Decay Capabilities.</title>
        <authorList>
            <person name="Nagy L.G."/>
            <person name="Riley R."/>
            <person name="Tritt A."/>
            <person name="Adam C."/>
            <person name="Daum C."/>
            <person name="Floudas D."/>
            <person name="Sun H."/>
            <person name="Yadav J.S."/>
            <person name="Pangilinan J."/>
            <person name="Larsson K.H."/>
            <person name="Matsuura K."/>
            <person name="Barry K."/>
            <person name="Labutti K."/>
            <person name="Kuo R."/>
            <person name="Ohm R.A."/>
            <person name="Bhattacharya S.S."/>
            <person name="Shirouzu T."/>
            <person name="Yoshinaga Y."/>
            <person name="Martin F.M."/>
            <person name="Grigoriev I.V."/>
            <person name="Hibbett D.S."/>
        </authorList>
    </citation>
    <scope>NUCLEOTIDE SEQUENCE [LARGE SCALE GENOMIC DNA]</scope>
    <source>
        <strain evidence="1 2">HHB12029</strain>
    </source>
</reference>
<protein>
    <submittedName>
        <fullName evidence="1">Uncharacterized protein</fullName>
    </submittedName>
</protein>
<accession>A0A165DEK2</accession>
<dbReference type="Proteomes" id="UP000077266">
    <property type="component" value="Unassembled WGS sequence"/>
</dbReference>
<sequence length="156" mass="18226">MESTQRTRPPPSSPPPEFFRVFVASYDIGTTHRQWSLFVETTPSASMGWRLYAQYNRGWDVVAEPNQSSPSEEVDPDRLVLYSHMTHTSEEQWQKLFQEIHCEEKWKVWLEGKKDRPNWDARKFVVRLMRQLQPNAGHGLDSIAARLEESESVLPP</sequence>
<dbReference type="InParanoid" id="A0A165DEK2"/>
<dbReference type="AlphaFoldDB" id="A0A165DEK2"/>